<keyword evidence="2" id="KW-0732">Signal</keyword>
<proteinExistence type="predicted"/>
<sequence length="557" mass="58453">MKNKKHARSLSLLLCAGLLFGQVQVTAAAETMTPEDGAIASFQPLDSRVKRQTVPLGTEESELNLPDGLTVAVYHVTEEPVISDDEIEYDEADDTLTASPSDARSGASGKHAGDDEEIVTTVTKSKEKIQVTWDSSPVYDGNTPDNYVFAADVDRYTLSDGVEPPIIIVTVADGTVETGAEIQQEEPIPCTETEGCTLPNGHEGECVLPPVADNGLAKTIISWTFVDDDNLNGGELHMTGVSADNQAGFDMVVSMLPTQVSAVIDKEQTPQTLDILRWDCPEYAKTDGGSWPVSGGYTFTAALQSGYSCNPLPAVQVIMVGGGLLLDDSNHEWDGQSDSSASSLGASAGDTITITGGNGSSHITIDVDNITVTSNNNYSIGYIDVDQNVTTLTIKDLNLTLTRINNSKGGIAFTSDATLKAEGSCNIYGVDGPRATVISSLADLTLEVDNGASLTVTGTNGINRKYITSGNLTVNVGQSGNLTVRGAQLEGVAVYADDITINNDGIVLAECMKGTNNFRGTGIYSLGNMILSGSGTITARGSFGIHSGKNLDVNTSV</sequence>
<evidence type="ECO:0008006" key="5">
    <source>
        <dbReference type="Google" id="ProtNLM"/>
    </source>
</evidence>
<feature type="region of interest" description="Disordered" evidence="1">
    <location>
        <begin position="95"/>
        <end position="117"/>
    </location>
</feature>
<feature type="non-terminal residue" evidence="3">
    <location>
        <position position="557"/>
    </location>
</feature>
<comment type="caution">
    <text evidence="3">The sequence shown here is derived from an EMBL/GenBank/DDBJ whole genome shotgun (WGS) entry which is preliminary data.</text>
</comment>
<organism evidence="3 4">
    <name type="scientific">Enterocloster hominis</name>
    <name type="common">ex Hitch et al. 2024</name>
    <dbReference type="NCBI Taxonomy" id="1917870"/>
    <lineage>
        <taxon>Bacteria</taxon>
        <taxon>Bacillati</taxon>
        <taxon>Bacillota</taxon>
        <taxon>Clostridia</taxon>
        <taxon>Lachnospirales</taxon>
        <taxon>Lachnospiraceae</taxon>
        <taxon>Enterocloster</taxon>
    </lineage>
</organism>
<evidence type="ECO:0000313" key="3">
    <source>
        <dbReference type="EMBL" id="MEQ2427296.1"/>
    </source>
</evidence>
<dbReference type="Proteomes" id="UP001454086">
    <property type="component" value="Unassembled WGS sequence"/>
</dbReference>
<gene>
    <name evidence="3" type="ORF">WMQ36_20225</name>
</gene>
<feature type="signal peptide" evidence="2">
    <location>
        <begin position="1"/>
        <end position="27"/>
    </location>
</feature>
<feature type="chain" id="PRO_5045610559" description="Carbohydrate-binding domain-containing protein" evidence="2">
    <location>
        <begin position="28"/>
        <end position="557"/>
    </location>
</feature>
<reference evidence="3 4" key="1">
    <citation type="submission" date="2024-03" db="EMBL/GenBank/DDBJ databases">
        <title>Human intestinal bacterial collection.</title>
        <authorList>
            <person name="Pauvert C."/>
            <person name="Hitch T.C.A."/>
            <person name="Clavel T."/>
        </authorList>
    </citation>
    <scope>NUCLEOTIDE SEQUENCE [LARGE SCALE GENOMIC DNA]</scope>
    <source>
        <strain evidence="3 4">CLA-SR-H021</strain>
    </source>
</reference>
<keyword evidence="4" id="KW-1185">Reference proteome</keyword>
<protein>
    <recommendedName>
        <fullName evidence="5">Carbohydrate-binding domain-containing protein</fullName>
    </recommendedName>
</protein>
<dbReference type="EMBL" id="JBBMFM010000098">
    <property type="protein sequence ID" value="MEQ2427296.1"/>
    <property type="molecule type" value="Genomic_DNA"/>
</dbReference>
<evidence type="ECO:0000256" key="1">
    <source>
        <dbReference type="SAM" id="MobiDB-lite"/>
    </source>
</evidence>
<evidence type="ECO:0000256" key="2">
    <source>
        <dbReference type="SAM" id="SignalP"/>
    </source>
</evidence>
<accession>A0ABV1DAA0</accession>
<evidence type="ECO:0000313" key="4">
    <source>
        <dbReference type="Proteomes" id="UP001454086"/>
    </source>
</evidence>
<name>A0ABV1DAA0_9FIRM</name>